<keyword evidence="2 4" id="KW-0472">Membrane</keyword>
<organism evidence="6 7">
    <name type="scientific">candidate division WOR-3 bacterium</name>
    <dbReference type="NCBI Taxonomy" id="2052148"/>
    <lineage>
        <taxon>Bacteria</taxon>
        <taxon>Bacteria division WOR-3</taxon>
    </lineage>
</organism>
<dbReference type="InterPro" id="IPR050330">
    <property type="entry name" value="Bact_OuterMem_StrucFunc"/>
</dbReference>
<name>A0A9D5KBP9_UNCW3</name>
<dbReference type="PANTHER" id="PTHR30329:SF21">
    <property type="entry name" value="LIPOPROTEIN YIAD-RELATED"/>
    <property type="match status" value="1"/>
</dbReference>
<dbReference type="CDD" id="cd07185">
    <property type="entry name" value="OmpA_C-like"/>
    <property type="match status" value="1"/>
</dbReference>
<dbReference type="GO" id="GO:0030246">
    <property type="term" value="F:carbohydrate binding"/>
    <property type="evidence" value="ECO:0007669"/>
    <property type="project" value="InterPro"/>
</dbReference>
<dbReference type="InterPro" id="IPR013784">
    <property type="entry name" value="Carb-bd-like_fold"/>
</dbReference>
<comment type="caution">
    <text evidence="6">The sequence shown here is derived from an EMBL/GenBank/DDBJ whole genome shotgun (WGS) entry which is preliminary data.</text>
</comment>
<evidence type="ECO:0000313" key="6">
    <source>
        <dbReference type="EMBL" id="MBD3365254.1"/>
    </source>
</evidence>
<dbReference type="PROSITE" id="PS01068">
    <property type="entry name" value="OMPA_1"/>
    <property type="match status" value="1"/>
</dbReference>
<evidence type="ECO:0000256" key="1">
    <source>
        <dbReference type="ARBA" id="ARBA00004442"/>
    </source>
</evidence>
<comment type="subcellular location">
    <subcellularLocation>
        <location evidence="1">Cell outer membrane</location>
    </subcellularLocation>
</comment>
<dbReference type="GO" id="GO:0009279">
    <property type="term" value="C:cell outer membrane"/>
    <property type="evidence" value="ECO:0007669"/>
    <property type="project" value="UniProtKB-SubCell"/>
</dbReference>
<sequence>MFKRVLVAALLATTIVFAFPAIGGSRGFYRVIDTKSDGYGMLSLSLHNTIQRAEVRDTNWYQLALRGGVTYAPLDWMDFWVSPTYGVWSDDFGFTNSHVGFYDTRFGLKMSVLAIPVFKFGFMGQGNINTLSDEFGYGESGFGYGGGLLLGADFADISVAAPFNLVANVGYLMNSAENTTDSLALGIGLELPAKTYAATIELTTVQDMDNLFDFEYNSMIITPGIKFTFPFGVGLDLGLDIAFGGNAPTFQGILGINFVSPFLRPAPPPVGVVAGSVLDDFTGDPLAARVFFADTSLNIPGIMTDPATGVFQFDTVPTGVVTVVVQADNYREMSIPLVVKENETTTQEFRLIPKKTYGSITGVVKDAKTGAPVQAKIRLKGLDIPPITTDANGFYRLDSVPTGIASVEATAPDFLPSISTVQIEINKTANLDLMLKTTKIEGEFLGQIKDRKTEEPIGGKIIFPESDIPPVVADPATGVFKATLPAGTYAIIVTSEGYIQQPSPLVIKEDDYTEKEFNLVKKGMTFTLHNIHFDFNKSTIKPESYPVLDEAAKILKENPSIRVEIQGHTDSVGSDEYNQTLSEARAASVVNYFVMKHQIDTRRLVAKGYGESKPIASNASEAGRELNRRVEFVILGEM</sequence>
<reference evidence="6" key="1">
    <citation type="submission" date="2019-11" db="EMBL/GenBank/DDBJ databases">
        <title>Microbial mats filling the niche in hypersaline microbial mats.</title>
        <authorList>
            <person name="Wong H.L."/>
            <person name="Macleod F.I."/>
            <person name="White R.A. III"/>
            <person name="Burns B.P."/>
        </authorList>
    </citation>
    <scope>NUCLEOTIDE SEQUENCE</scope>
    <source>
        <strain evidence="6">Bin_327</strain>
    </source>
</reference>
<accession>A0A9D5KBP9</accession>
<feature type="domain" description="OmpA-like" evidence="5">
    <location>
        <begin position="520"/>
        <end position="638"/>
    </location>
</feature>
<dbReference type="Proteomes" id="UP000630660">
    <property type="component" value="Unassembled WGS sequence"/>
</dbReference>
<evidence type="ECO:0000256" key="3">
    <source>
        <dbReference type="ARBA" id="ARBA00023237"/>
    </source>
</evidence>
<dbReference type="PROSITE" id="PS51123">
    <property type="entry name" value="OMPA_2"/>
    <property type="match status" value="1"/>
</dbReference>
<dbReference type="SUPFAM" id="SSF103088">
    <property type="entry name" value="OmpA-like"/>
    <property type="match status" value="1"/>
</dbReference>
<dbReference type="Pfam" id="PF13620">
    <property type="entry name" value="CarboxypepD_reg"/>
    <property type="match status" value="1"/>
</dbReference>
<evidence type="ECO:0000313" key="7">
    <source>
        <dbReference type="Proteomes" id="UP000630660"/>
    </source>
</evidence>
<dbReference type="Pfam" id="PF00691">
    <property type="entry name" value="OmpA"/>
    <property type="match status" value="1"/>
</dbReference>
<dbReference type="PRINTS" id="PR01021">
    <property type="entry name" value="OMPADOMAIN"/>
</dbReference>
<evidence type="ECO:0000259" key="5">
    <source>
        <dbReference type="PROSITE" id="PS51123"/>
    </source>
</evidence>
<proteinExistence type="predicted"/>
<evidence type="ECO:0000256" key="4">
    <source>
        <dbReference type="PROSITE-ProRule" id="PRU00473"/>
    </source>
</evidence>
<dbReference type="SUPFAM" id="SSF49452">
    <property type="entry name" value="Starch-binding domain-like"/>
    <property type="match status" value="2"/>
</dbReference>
<dbReference type="InterPro" id="IPR036737">
    <property type="entry name" value="OmpA-like_sf"/>
</dbReference>
<keyword evidence="3" id="KW-0998">Cell outer membrane</keyword>
<dbReference type="EMBL" id="WJKJ01000285">
    <property type="protein sequence ID" value="MBD3365254.1"/>
    <property type="molecule type" value="Genomic_DNA"/>
</dbReference>
<dbReference type="AlphaFoldDB" id="A0A9D5KBP9"/>
<dbReference type="PANTHER" id="PTHR30329">
    <property type="entry name" value="STATOR ELEMENT OF FLAGELLAR MOTOR COMPLEX"/>
    <property type="match status" value="1"/>
</dbReference>
<evidence type="ECO:0000256" key="2">
    <source>
        <dbReference type="ARBA" id="ARBA00023136"/>
    </source>
</evidence>
<dbReference type="Gene3D" id="2.60.40.1120">
    <property type="entry name" value="Carboxypeptidase-like, regulatory domain"/>
    <property type="match status" value="3"/>
</dbReference>
<dbReference type="InterPro" id="IPR006665">
    <property type="entry name" value="OmpA-like"/>
</dbReference>
<protein>
    <submittedName>
        <fullName evidence="6">OmpA family protein</fullName>
    </submittedName>
</protein>
<dbReference type="Gene3D" id="3.30.1330.60">
    <property type="entry name" value="OmpA-like domain"/>
    <property type="match status" value="1"/>
</dbReference>
<dbReference type="InterPro" id="IPR006664">
    <property type="entry name" value="OMP_bac"/>
</dbReference>
<dbReference type="InterPro" id="IPR006690">
    <property type="entry name" value="OMPA-like_CS"/>
</dbReference>
<gene>
    <name evidence="6" type="ORF">GF359_08575</name>
</gene>